<dbReference type="AlphaFoldDB" id="A0AAI8XJV6"/>
<feature type="region of interest" description="Disordered" evidence="1">
    <location>
        <begin position="33"/>
        <end position="55"/>
    </location>
</feature>
<feature type="compositionally biased region" description="Low complexity" evidence="1">
    <location>
        <begin position="321"/>
        <end position="334"/>
    </location>
</feature>
<evidence type="ECO:0000259" key="3">
    <source>
        <dbReference type="Pfam" id="PF14219"/>
    </source>
</evidence>
<sequence length="351" mass="38628">MIQVCSQCGTRWNVRDRQRSWCPRCGGTLLAPSAPAQQWAPPQQPAQQRPPQRPAPGYRWIAVRPGAAPPARRQRRPLGPTPRYPVIPRWGLQQYFEPEEQRDVTRGGPSASTVRKLLILAMAMLGFAVFAHLVRYILLLINRTVLLHPFVAAGGVVLGLLASVLAVVAVIVTAIFLANWLIARRAAAYRHRGQDDPRSPWEILILCLFPGLNVLVAPVFVIELATIEGRLTQLRRPIALWWAVWAVSAVTATWSVISTVLVSFFWNSPQGIADNTVITTVGYVFALATVALTARLYFRFERTEPHRSAHRWVVVGAAEASPAPSADSADQPAQTEESAVPVETEGQNPAA</sequence>
<feature type="transmembrane region" description="Helical" evidence="2">
    <location>
        <begin position="278"/>
        <end position="298"/>
    </location>
</feature>
<dbReference type="Pfam" id="PF14219">
    <property type="entry name" value="DUF4328"/>
    <property type="match status" value="1"/>
</dbReference>
<feature type="compositionally biased region" description="Low complexity" evidence="1">
    <location>
        <begin position="33"/>
        <end position="50"/>
    </location>
</feature>
<dbReference type="Proteomes" id="UP001241092">
    <property type="component" value="Chromosome"/>
</dbReference>
<evidence type="ECO:0000256" key="2">
    <source>
        <dbReference type="SAM" id="Phobius"/>
    </source>
</evidence>
<organism evidence="4 5">
    <name type="scientific">Mycolicibacterium mageritense</name>
    <name type="common">Mycobacterium mageritense</name>
    <dbReference type="NCBI Taxonomy" id="53462"/>
    <lineage>
        <taxon>Bacteria</taxon>
        <taxon>Bacillati</taxon>
        <taxon>Actinomycetota</taxon>
        <taxon>Actinomycetes</taxon>
        <taxon>Mycobacteriales</taxon>
        <taxon>Mycobacteriaceae</taxon>
        <taxon>Mycolicibacterium</taxon>
    </lineage>
</organism>
<proteinExistence type="predicted"/>
<reference evidence="4" key="1">
    <citation type="submission" date="2023-03" db="EMBL/GenBank/DDBJ databases">
        <title>Draft genome sequence of a Mycolicibacterium mageritense strain H4_3_1 isolated from a hybrid biological-inorganic system reactor.</title>
        <authorList>
            <person name="Feng X."/>
            <person name="Kazama D."/>
            <person name="Sato K."/>
            <person name="Kobayashi H."/>
        </authorList>
    </citation>
    <scope>NUCLEOTIDE SEQUENCE</scope>
    <source>
        <strain evidence="4">H4_3_1</strain>
    </source>
</reference>
<evidence type="ECO:0000313" key="5">
    <source>
        <dbReference type="Proteomes" id="UP001241092"/>
    </source>
</evidence>
<keyword evidence="2" id="KW-0472">Membrane</keyword>
<gene>
    <name evidence="4" type="ORF">hbim_01809</name>
</gene>
<feature type="domain" description="DUF4328" evidence="3">
    <location>
        <begin position="143"/>
        <end position="301"/>
    </location>
</feature>
<feature type="transmembrane region" description="Helical" evidence="2">
    <location>
        <begin position="239"/>
        <end position="266"/>
    </location>
</feature>
<dbReference type="EMBL" id="AP027452">
    <property type="protein sequence ID" value="BDY27879.1"/>
    <property type="molecule type" value="Genomic_DNA"/>
</dbReference>
<dbReference type="InterPro" id="IPR025565">
    <property type="entry name" value="DUF4328"/>
</dbReference>
<feature type="region of interest" description="Disordered" evidence="1">
    <location>
        <begin position="321"/>
        <end position="351"/>
    </location>
</feature>
<accession>A0AAI8XJV6</accession>
<keyword evidence="2" id="KW-0812">Transmembrane</keyword>
<keyword evidence="2" id="KW-1133">Transmembrane helix</keyword>
<protein>
    <recommendedName>
        <fullName evidence="3">DUF4328 domain-containing protein</fullName>
    </recommendedName>
</protein>
<evidence type="ECO:0000256" key="1">
    <source>
        <dbReference type="SAM" id="MobiDB-lite"/>
    </source>
</evidence>
<dbReference type="RefSeq" id="WP_276822421.1">
    <property type="nucleotide sequence ID" value="NZ_AP027452.1"/>
</dbReference>
<feature type="transmembrane region" description="Helical" evidence="2">
    <location>
        <begin position="117"/>
        <end position="138"/>
    </location>
</feature>
<name>A0AAI8XJV6_MYCME</name>
<feature type="transmembrane region" description="Helical" evidence="2">
    <location>
        <begin position="150"/>
        <end position="183"/>
    </location>
</feature>
<evidence type="ECO:0000313" key="4">
    <source>
        <dbReference type="EMBL" id="BDY27879.1"/>
    </source>
</evidence>